<feature type="domain" description="Agenet" evidence="1">
    <location>
        <begin position="334"/>
        <end position="402"/>
    </location>
</feature>
<dbReference type="InterPro" id="IPR014002">
    <property type="entry name" value="Agenet_dom_plant"/>
</dbReference>
<keyword evidence="3" id="KW-1185">Reference proteome</keyword>
<dbReference type="Proteomes" id="UP000030748">
    <property type="component" value="Unassembled WGS sequence"/>
</dbReference>
<evidence type="ECO:0000313" key="2">
    <source>
        <dbReference type="EMBL" id="EYU33072.1"/>
    </source>
</evidence>
<dbReference type="EMBL" id="KI630793">
    <property type="protein sequence ID" value="EYU33072.1"/>
    <property type="molecule type" value="Genomic_DNA"/>
</dbReference>
<sequence length="492" mass="57417">MSSELLNKGAKIEVRMQNDGVIWYTATFLRSSTTKIFVQFDTLRESAEDPESPLRRDYVSPGDIRPAQPPEIHRYLKVGESVEGFCRERMGWRRGKVVEILECSRYTVSFDEGSLAEMEQWELRAVREWIDGSWAPPFRLQQVLQQNKSSDSQVKSRGLVLKIKCSRKAPEAKFNEGMLVEVKSDEEGFRGSWFTAVIGKTLGNNSKFLVEYRTLKTEDKTELLKEEVDVSCIRPCPPVIQQVKPYDFLERVDAWYNDGWWEGYIVQVFNACKYMVRFTNMEEEMVFEHCKLRLHQDWVDDKWLAASKVNLADENLKSRKGKLKRKHSGNAWEPTFWNGMTVEVKSDEEGYQGSWYTAVIIGSLCNNMFLVEYKTLKTEDETELLREKAFASYIRPCPPEITRVDRYKMLEKVDAWYNEGWWVGLISKVLDDLKYSVYFWTTNEEIILEHRSLRPHQEWVNGKWIVSFGDLLENAGRAEVGSTRKKGMLKVV</sequence>
<gene>
    <name evidence="2" type="ORF">MIMGU_mgv1a005230mg</name>
</gene>
<name>A0A022QWN7_ERYGU</name>
<feature type="domain" description="Agenet" evidence="1">
    <location>
        <begin position="172"/>
        <end position="241"/>
    </location>
</feature>
<dbReference type="Gene3D" id="2.30.30.140">
    <property type="match status" value="1"/>
</dbReference>
<protein>
    <recommendedName>
        <fullName evidence="1">Agenet domain-containing protein</fullName>
    </recommendedName>
</protein>
<dbReference type="InterPro" id="IPR008395">
    <property type="entry name" value="Agenet-like_dom"/>
</dbReference>
<organism evidence="2 3">
    <name type="scientific">Erythranthe guttata</name>
    <name type="common">Yellow monkey flower</name>
    <name type="synonym">Mimulus guttatus</name>
    <dbReference type="NCBI Taxonomy" id="4155"/>
    <lineage>
        <taxon>Eukaryota</taxon>
        <taxon>Viridiplantae</taxon>
        <taxon>Streptophyta</taxon>
        <taxon>Embryophyta</taxon>
        <taxon>Tracheophyta</taxon>
        <taxon>Spermatophyta</taxon>
        <taxon>Magnoliopsida</taxon>
        <taxon>eudicotyledons</taxon>
        <taxon>Gunneridae</taxon>
        <taxon>Pentapetalae</taxon>
        <taxon>asterids</taxon>
        <taxon>lamiids</taxon>
        <taxon>Lamiales</taxon>
        <taxon>Phrymaceae</taxon>
        <taxon>Erythranthe</taxon>
    </lineage>
</organism>
<evidence type="ECO:0000313" key="3">
    <source>
        <dbReference type="Proteomes" id="UP000030748"/>
    </source>
</evidence>
<dbReference type="CDD" id="cd20405">
    <property type="entry name" value="Tudor_Agenet_AtDUF_rpt1_3"/>
    <property type="match status" value="2"/>
</dbReference>
<dbReference type="CDD" id="cd20406">
    <property type="entry name" value="Tudor_Agenet_AtDUF_rpt2_4"/>
    <property type="match status" value="2"/>
</dbReference>
<dbReference type="STRING" id="4155.A0A022QWN7"/>
<dbReference type="Pfam" id="PF05641">
    <property type="entry name" value="Agenet"/>
    <property type="match status" value="3"/>
</dbReference>
<accession>A0A022QWN7</accession>
<reference evidence="2 3" key="1">
    <citation type="journal article" date="2013" name="Proc. Natl. Acad. Sci. U.S.A.">
        <title>Fine-scale variation in meiotic recombination in Mimulus inferred from population shotgun sequencing.</title>
        <authorList>
            <person name="Hellsten U."/>
            <person name="Wright K.M."/>
            <person name="Jenkins J."/>
            <person name="Shu S."/>
            <person name="Yuan Y."/>
            <person name="Wessler S.R."/>
            <person name="Schmutz J."/>
            <person name="Willis J.H."/>
            <person name="Rokhsar D.S."/>
        </authorList>
    </citation>
    <scope>NUCLEOTIDE SEQUENCE [LARGE SCALE GENOMIC DNA]</scope>
    <source>
        <strain evidence="3">cv. DUN x IM62</strain>
    </source>
</reference>
<feature type="domain" description="Agenet" evidence="1">
    <location>
        <begin position="74"/>
        <end position="131"/>
    </location>
</feature>
<feature type="domain" description="Agenet" evidence="1">
    <location>
        <begin position="244"/>
        <end position="300"/>
    </location>
</feature>
<dbReference type="AlphaFoldDB" id="A0A022QWN7"/>
<dbReference type="SMART" id="SM00743">
    <property type="entry name" value="Agenet"/>
    <property type="match status" value="5"/>
</dbReference>
<evidence type="ECO:0000259" key="1">
    <source>
        <dbReference type="SMART" id="SM00743"/>
    </source>
</evidence>
<dbReference type="PANTHER" id="PTHR31917:SF147">
    <property type="entry name" value="AGENET DOMAIN-CONTAINING PROTEIN"/>
    <property type="match status" value="1"/>
</dbReference>
<dbReference type="PANTHER" id="PTHR31917">
    <property type="entry name" value="AGENET DOMAIN-CONTAINING PROTEIN-RELATED"/>
    <property type="match status" value="1"/>
</dbReference>
<feature type="domain" description="Agenet" evidence="1">
    <location>
        <begin position="405"/>
        <end position="461"/>
    </location>
</feature>
<proteinExistence type="predicted"/>